<reference evidence="3" key="1">
    <citation type="submission" date="2017-02" db="UniProtKB">
        <authorList>
            <consortium name="WormBaseParasite"/>
        </authorList>
    </citation>
    <scope>IDENTIFICATION</scope>
</reference>
<feature type="compositionally biased region" description="Basic residues" evidence="1">
    <location>
        <begin position="46"/>
        <end position="55"/>
    </location>
</feature>
<protein>
    <submittedName>
        <fullName evidence="3">Ovule protein</fullName>
    </submittedName>
</protein>
<dbReference type="WBParaSite" id="EEL_0000990201-mRNA-1">
    <property type="protein sequence ID" value="EEL_0000990201-mRNA-1"/>
    <property type="gene ID" value="EEL_0000990201"/>
</dbReference>
<evidence type="ECO:0000313" key="2">
    <source>
        <dbReference type="Proteomes" id="UP000050640"/>
    </source>
</evidence>
<feature type="region of interest" description="Disordered" evidence="1">
    <location>
        <begin position="46"/>
        <end position="89"/>
    </location>
</feature>
<dbReference type="Proteomes" id="UP000050640">
    <property type="component" value="Unplaced"/>
</dbReference>
<accession>A0A0R3S533</accession>
<sequence>MYHLERYTEMSVVITCNWHMRANCDSYENKRGMRRKALGDKIVGRRTRRISRAQNRHSVLDLQTGEKETEQNVSTKPKKSEMLHSSSDT</sequence>
<dbReference type="AlphaFoldDB" id="A0A0R3S533"/>
<name>A0A0R3S533_9BILA</name>
<proteinExistence type="predicted"/>
<dbReference type="STRING" id="1147741.A0A0R3S533"/>
<organism evidence="2 3">
    <name type="scientific">Elaeophora elaphi</name>
    <dbReference type="NCBI Taxonomy" id="1147741"/>
    <lineage>
        <taxon>Eukaryota</taxon>
        <taxon>Metazoa</taxon>
        <taxon>Ecdysozoa</taxon>
        <taxon>Nematoda</taxon>
        <taxon>Chromadorea</taxon>
        <taxon>Rhabditida</taxon>
        <taxon>Spirurina</taxon>
        <taxon>Spiruromorpha</taxon>
        <taxon>Filarioidea</taxon>
        <taxon>Onchocercidae</taxon>
        <taxon>Elaeophora</taxon>
    </lineage>
</organism>
<keyword evidence="2" id="KW-1185">Reference proteome</keyword>
<evidence type="ECO:0000313" key="3">
    <source>
        <dbReference type="WBParaSite" id="EEL_0000990201-mRNA-1"/>
    </source>
</evidence>
<evidence type="ECO:0000256" key="1">
    <source>
        <dbReference type="SAM" id="MobiDB-lite"/>
    </source>
</evidence>